<evidence type="ECO:0000313" key="2">
    <source>
        <dbReference type="EMBL" id="ODN93381.1"/>
    </source>
</evidence>
<evidence type="ECO:0000256" key="1">
    <source>
        <dbReference type="SAM" id="MobiDB-lite"/>
    </source>
</evidence>
<evidence type="ECO:0000313" key="3">
    <source>
        <dbReference type="Proteomes" id="UP000094819"/>
    </source>
</evidence>
<accession>A0A1E3J099</accession>
<dbReference type="EMBL" id="AWGH01000016">
    <property type="protein sequence ID" value="ODN93381.1"/>
    <property type="molecule type" value="Genomic_DNA"/>
</dbReference>
<comment type="caution">
    <text evidence="2">The sequence shown here is derived from an EMBL/GenBank/DDBJ whole genome shotgun (WGS) entry which is preliminary data.</text>
</comment>
<dbReference type="AlphaFoldDB" id="A0A1E3J099"/>
<proteinExistence type="predicted"/>
<sequence length="176" mass="19278">MIAFTPPTTSTRTQQLPTSDPFRQPLNAAALHHSLAPDFSLRNAGIFPIKRTTVNKGWCPPKTPPTNTPPILRSHPEGDVPQYSIGLMYARNVVLFTGQANVQPSPDTLPLMKPPSLPAVQGQGTAFIQAIDSDRPGVKFFQSIVDTIDGENPLTILSNKRHNGREIIWRANFGSM</sequence>
<keyword evidence="3" id="KW-1185">Reference proteome</keyword>
<gene>
    <name evidence="2" type="ORF">L198_05242</name>
</gene>
<dbReference type="GeneID" id="30194455"/>
<dbReference type="Proteomes" id="UP000094819">
    <property type="component" value="Unassembled WGS sequence"/>
</dbReference>
<dbReference type="RefSeq" id="XP_019030486.1">
    <property type="nucleotide sequence ID" value="XM_019177333.1"/>
</dbReference>
<feature type="compositionally biased region" description="Polar residues" evidence="1">
    <location>
        <begin position="1"/>
        <end position="18"/>
    </location>
</feature>
<feature type="region of interest" description="Disordered" evidence="1">
    <location>
        <begin position="1"/>
        <end position="23"/>
    </location>
</feature>
<reference evidence="2 3" key="1">
    <citation type="submission" date="2016-06" db="EMBL/GenBank/DDBJ databases">
        <title>Evolution of pathogenesis and genome organization in the Tremellales.</title>
        <authorList>
            <person name="Cuomo C."/>
            <person name="Litvintseva A."/>
            <person name="Heitman J."/>
            <person name="Chen Y."/>
            <person name="Sun S."/>
            <person name="Springer D."/>
            <person name="Dromer F."/>
            <person name="Young S."/>
            <person name="Zeng Q."/>
            <person name="Chapman S."/>
            <person name="Gujja S."/>
            <person name="Saif S."/>
            <person name="Birren B."/>
        </authorList>
    </citation>
    <scope>NUCLEOTIDE SEQUENCE [LARGE SCALE GENOMIC DNA]</scope>
    <source>
        <strain evidence="2 3">CBS 7118</strain>
    </source>
</reference>
<organism evidence="2 3">
    <name type="scientific">Cryptococcus wingfieldii CBS 7118</name>
    <dbReference type="NCBI Taxonomy" id="1295528"/>
    <lineage>
        <taxon>Eukaryota</taxon>
        <taxon>Fungi</taxon>
        <taxon>Dikarya</taxon>
        <taxon>Basidiomycota</taxon>
        <taxon>Agaricomycotina</taxon>
        <taxon>Tremellomycetes</taxon>
        <taxon>Tremellales</taxon>
        <taxon>Cryptococcaceae</taxon>
        <taxon>Cryptococcus</taxon>
    </lineage>
</organism>
<protein>
    <submittedName>
        <fullName evidence="2">Uncharacterized protein</fullName>
    </submittedName>
</protein>
<name>A0A1E3J099_9TREE</name>